<dbReference type="Pfam" id="PF00561">
    <property type="entry name" value="Abhydrolase_1"/>
    <property type="match status" value="1"/>
</dbReference>
<evidence type="ECO:0000256" key="1">
    <source>
        <dbReference type="ARBA" id="ARBA00010701"/>
    </source>
</evidence>
<feature type="active site" description="Charge relay system" evidence="7">
    <location>
        <position position="306"/>
    </location>
</feature>
<protein>
    <submittedName>
        <fullName evidence="9">Lipase 3</fullName>
    </submittedName>
</protein>
<dbReference type="EMBL" id="LNIX01000007">
    <property type="protein sequence ID" value="OXA51378.1"/>
    <property type="molecule type" value="Genomic_DNA"/>
</dbReference>
<name>A0A226E277_FOLCA</name>
<dbReference type="OrthoDB" id="9974421at2759"/>
<evidence type="ECO:0000313" key="9">
    <source>
        <dbReference type="EMBL" id="OXA51378.1"/>
    </source>
</evidence>
<evidence type="ECO:0000313" key="10">
    <source>
        <dbReference type="Proteomes" id="UP000198287"/>
    </source>
</evidence>
<feature type="domain" description="AB hydrolase-1" evidence="8">
    <location>
        <begin position="36"/>
        <end position="158"/>
    </location>
</feature>
<dbReference type="InterPro" id="IPR029058">
    <property type="entry name" value="AB_hydrolase_fold"/>
</dbReference>
<dbReference type="OMA" id="HQVEDEN"/>
<dbReference type="PIRSF" id="PIRSF000862">
    <property type="entry name" value="Steryl_ester_lip"/>
    <property type="match status" value="1"/>
</dbReference>
<keyword evidence="10" id="KW-1185">Reference proteome</keyword>
<dbReference type="InterPro" id="IPR000073">
    <property type="entry name" value="AB_hydrolase_1"/>
</dbReference>
<comment type="caution">
    <text evidence="9">The sequence shown here is derived from an EMBL/GenBank/DDBJ whole genome shotgun (WGS) entry which is preliminary data.</text>
</comment>
<reference evidence="9 10" key="1">
    <citation type="submission" date="2015-12" db="EMBL/GenBank/DDBJ databases">
        <title>The genome of Folsomia candida.</title>
        <authorList>
            <person name="Faddeeva A."/>
            <person name="Derks M.F."/>
            <person name="Anvar Y."/>
            <person name="Smit S."/>
            <person name="Van Straalen N."/>
            <person name="Roelofs D."/>
        </authorList>
    </citation>
    <scope>NUCLEOTIDE SEQUENCE [LARGE SCALE GENOMIC DNA]</scope>
    <source>
        <strain evidence="9 10">VU population</strain>
        <tissue evidence="9">Whole body</tissue>
    </source>
</reference>
<dbReference type="Proteomes" id="UP000198287">
    <property type="component" value="Unassembled WGS sequence"/>
</dbReference>
<evidence type="ECO:0000256" key="6">
    <source>
        <dbReference type="ARBA" id="ARBA00023180"/>
    </source>
</evidence>
<dbReference type="STRING" id="158441.A0A226E277"/>
<accession>A0A226E277</accession>
<organism evidence="9 10">
    <name type="scientific">Folsomia candida</name>
    <name type="common">Springtail</name>
    <dbReference type="NCBI Taxonomy" id="158441"/>
    <lineage>
        <taxon>Eukaryota</taxon>
        <taxon>Metazoa</taxon>
        <taxon>Ecdysozoa</taxon>
        <taxon>Arthropoda</taxon>
        <taxon>Hexapoda</taxon>
        <taxon>Collembola</taxon>
        <taxon>Entomobryomorpha</taxon>
        <taxon>Isotomoidea</taxon>
        <taxon>Isotomidae</taxon>
        <taxon>Proisotominae</taxon>
        <taxon>Folsomia</taxon>
    </lineage>
</organism>
<dbReference type="GO" id="GO:0016042">
    <property type="term" value="P:lipid catabolic process"/>
    <property type="evidence" value="ECO:0007669"/>
    <property type="project" value="UniProtKB-KW"/>
</dbReference>
<evidence type="ECO:0000256" key="2">
    <source>
        <dbReference type="ARBA" id="ARBA00022729"/>
    </source>
</evidence>
<keyword evidence="6" id="KW-0325">Glycoprotein</keyword>
<keyword evidence="3" id="KW-0378">Hydrolase</keyword>
<proteinExistence type="inferred from homology"/>
<keyword evidence="5" id="KW-0443">Lipid metabolism</keyword>
<dbReference type="SUPFAM" id="SSF53474">
    <property type="entry name" value="alpha/beta-Hydrolases"/>
    <property type="match status" value="1"/>
</dbReference>
<dbReference type="FunFam" id="3.40.50.1820:FF:000057">
    <property type="entry name" value="Lipase"/>
    <property type="match status" value="1"/>
</dbReference>
<feature type="active site" description="Charge relay system" evidence="7">
    <location>
        <position position="337"/>
    </location>
</feature>
<evidence type="ECO:0000259" key="8">
    <source>
        <dbReference type="Pfam" id="PF00561"/>
    </source>
</evidence>
<feature type="active site" description="Nucleophile" evidence="7">
    <location>
        <position position="130"/>
    </location>
</feature>
<keyword evidence="2" id="KW-0732">Signal</keyword>
<dbReference type="PANTHER" id="PTHR11005">
    <property type="entry name" value="LYSOSOMAL ACID LIPASE-RELATED"/>
    <property type="match status" value="1"/>
</dbReference>
<dbReference type="AlphaFoldDB" id="A0A226E277"/>
<comment type="similarity">
    <text evidence="1">Belongs to the AB hydrolase superfamily. Lipase family.</text>
</comment>
<evidence type="ECO:0000256" key="4">
    <source>
        <dbReference type="ARBA" id="ARBA00022963"/>
    </source>
</evidence>
<evidence type="ECO:0000256" key="3">
    <source>
        <dbReference type="ARBA" id="ARBA00022801"/>
    </source>
</evidence>
<evidence type="ECO:0000256" key="7">
    <source>
        <dbReference type="PIRSR" id="PIRSR000862-1"/>
    </source>
</evidence>
<gene>
    <name evidence="9" type="ORF">Fcan01_13285</name>
</gene>
<keyword evidence="4" id="KW-0442">Lipid degradation</keyword>
<sequence length="363" mass="40883">MVQCERLFESHTVITEDGYSLTLLKIPACGGVSTKPPVLMVHGLISTGIHWFMNTPQKDLPHKLASQGYDCWLANLRGTSLSRSHVRVPSHTTKFWDFSWHEMGQYDLPAMIDYILNHSGSTTLSYVGHSMGCAVYFVAMALHPELNSKINVMVALAPSVYGRHIRNTLARISVPVGTFLGKLRSVYSREIFPMTLIAYAKKFLPYLTLNPERVGSWILRTFGTQTGVMGNQQIEKHRMIRIAGELPSPTSLKTFCHGTQCFSSGRFQQYDYGKIGNYHRYGEPEPPIYDISKTTAPVATFYSIGDQLCTINDVSMLAKQLPNLIGNFGIHHTQFAHTDFMFGKDADRLVYDKILLILDQHIM</sequence>
<dbReference type="InterPro" id="IPR025483">
    <property type="entry name" value="Lipase_euk"/>
</dbReference>
<evidence type="ECO:0000256" key="5">
    <source>
        <dbReference type="ARBA" id="ARBA00023098"/>
    </source>
</evidence>
<dbReference type="GO" id="GO:0016788">
    <property type="term" value="F:hydrolase activity, acting on ester bonds"/>
    <property type="evidence" value="ECO:0007669"/>
    <property type="project" value="InterPro"/>
</dbReference>
<dbReference type="Gene3D" id="3.40.50.1820">
    <property type="entry name" value="alpha/beta hydrolase"/>
    <property type="match status" value="1"/>
</dbReference>